<evidence type="ECO:0000256" key="7">
    <source>
        <dbReference type="PROSITE-ProRule" id="PRU00176"/>
    </source>
</evidence>
<comment type="subcellular location">
    <subcellularLocation>
        <location evidence="2">Nucleus</location>
        <location evidence="2">Nucleolus</location>
    </subcellularLocation>
</comment>
<accession>A0AAD5XDZ2</accession>
<evidence type="ECO:0000256" key="4">
    <source>
        <dbReference type="ARBA" id="ARBA00015520"/>
    </source>
</evidence>
<dbReference type="InterPro" id="IPR012677">
    <property type="entry name" value="Nucleotide-bd_a/b_plait_sf"/>
</dbReference>
<feature type="region of interest" description="Disordered" evidence="8">
    <location>
        <begin position="433"/>
        <end position="454"/>
    </location>
</feature>
<comment type="function">
    <text evidence="1">Involved in pre-25S rRNA processing.</text>
</comment>
<dbReference type="Pfam" id="PF00076">
    <property type="entry name" value="RRM_1"/>
    <property type="match status" value="1"/>
</dbReference>
<dbReference type="PANTHER" id="PTHR23236:SF25">
    <property type="entry name" value="RNA-BINDING PROTEIN 34"/>
    <property type="match status" value="1"/>
</dbReference>
<dbReference type="GO" id="GO:0000463">
    <property type="term" value="P:maturation of LSU-rRNA from tricistronic rRNA transcript (SSU-rRNA, 5.8S rRNA, LSU-rRNA)"/>
    <property type="evidence" value="ECO:0007669"/>
    <property type="project" value="TreeGrafter"/>
</dbReference>
<dbReference type="PANTHER" id="PTHR23236">
    <property type="entry name" value="EUKARYOTIC TRANSLATION INITIATION FACTOR 4B/4H"/>
    <property type="match status" value="1"/>
</dbReference>
<comment type="similarity">
    <text evidence="3">Belongs to the RRM RBM34 family.</text>
</comment>
<reference evidence="10" key="1">
    <citation type="submission" date="2020-05" db="EMBL/GenBank/DDBJ databases">
        <title>Phylogenomic resolution of chytrid fungi.</title>
        <authorList>
            <person name="Stajich J.E."/>
            <person name="Amses K."/>
            <person name="Simmons R."/>
            <person name="Seto K."/>
            <person name="Myers J."/>
            <person name="Bonds A."/>
            <person name="Quandt C.A."/>
            <person name="Barry K."/>
            <person name="Liu P."/>
            <person name="Grigoriev I."/>
            <person name="Longcore J.E."/>
            <person name="James T.Y."/>
        </authorList>
    </citation>
    <scope>NUCLEOTIDE SEQUENCE</scope>
    <source>
        <strain evidence="10">JEL0513</strain>
    </source>
</reference>
<evidence type="ECO:0000313" key="10">
    <source>
        <dbReference type="EMBL" id="KAJ3103254.1"/>
    </source>
</evidence>
<evidence type="ECO:0000256" key="6">
    <source>
        <dbReference type="ARBA" id="ARBA00023242"/>
    </source>
</evidence>
<proteinExistence type="inferred from homology"/>
<dbReference type="InterPro" id="IPR035979">
    <property type="entry name" value="RBD_domain_sf"/>
</dbReference>
<feature type="domain" description="RRM" evidence="9">
    <location>
        <begin position="332"/>
        <end position="410"/>
    </location>
</feature>
<evidence type="ECO:0000256" key="5">
    <source>
        <dbReference type="ARBA" id="ARBA00022884"/>
    </source>
</evidence>
<comment type="caution">
    <text evidence="10">The sequence shown here is derived from an EMBL/GenBank/DDBJ whole genome shotgun (WGS) entry which is preliminary data.</text>
</comment>
<organism evidence="10 11">
    <name type="scientific">Physocladia obscura</name>
    <dbReference type="NCBI Taxonomy" id="109957"/>
    <lineage>
        <taxon>Eukaryota</taxon>
        <taxon>Fungi</taxon>
        <taxon>Fungi incertae sedis</taxon>
        <taxon>Chytridiomycota</taxon>
        <taxon>Chytridiomycota incertae sedis</taxon>
        <taxon>Chytridiomycetes</taxon>
        <taxon>Chytridiales</taxon>
        <taxon>Chytriomycetaceae</taxon>
        <taxon>Physocladia</taxon>
    </lineage>
</organism>
<feature type="domain" description="RRM" evidence="9">
    <location>
        <begin position="226"/>
        <end position="324"/>
    </location>
</feature>
<feature type="compositionally biased region" description="Basic residues" evidence="8">
    <location>
        <begin position="1"/>
        <end position="11"/>
    </location>
</feature>
<dbReference type="SUPFAM" id="SSF54928">
    <property type="entry name" value="RNA-binding domain, RBD"/>
    <property type="match status" value="2"/>
</dbReference>
<gene>
    <name evidence="10" type="primary">NOP12</name>
    <name evidence="10" type="ORF">HK100_004235</name>
</gene>
<feature type="region of interest" description="Disordered" evidence="8">
    <location>
        <begin position="1"/>
        <end position="73"/>
    </location>
</feature>
<evidence type="ECO:0000256" key="1">
    <source>
        <dbReference type="ARBA" id="ARBA00002475"/>
    </source>
</evidence>
<dbReference type="GO" id="GO:0019843">
    <property type="term" value="F:rRNA binding"/>
    <property type="evidence" value="ECO:0007669"/>
    <property type="project" value="TreeGrafter"/>
</dbReference>
<evidence type="ECO:0000259" key="9">
    <source>
        <dbReference type="PROSITE" id="PS50102"/>
    </source>
</evidence>
<dbReference type="InterPro" id="IPR000504">
    <property type="entry name" value="RRM_dom"/>
</dbReference>
<name>A0AAD5XDZ2_9FUNG</name>
<dbReference type="AlphaFoldDB" id="A0AAD5XDZ2"/>
<feature type="compositionally biased region" description="Basic and acidic residues" evidence="8">
    <location>
        <begin position="12"/>
        <end position="25"/>
    </location>
</feature>
<protein>
    <recommendedName>
        <fullName evidence="4">Nucleolar protein 12</fullName>
    </recommendedName>
</protein>
<dbReference type="Proteomes" id="UP001211907">
    <property type="component" value="Unassembled WGS sequence"/>
</dbReference>
<keyword evidence="6" id="KW-0539">Nucleus</keyword>
<evidence type="ECO:0000256" key="8">
    <source>
        <dbReference type="SAM" id="MobiDB-lite"/>
    </source>
</evidence>
<dbReference type="CDD" id="cd12395">
    <property type="entry name" value="RRM2_RBM34"/>
    <property type="match status" value="1"/>
</dbReference>
<dbReference type="InterPro" id="IPR034221">
    <property type="entry name" value="RBM34_RRM2"/>
</dbReference>
<sequence>MGNKNKSKNKSSRQETSEATLEKTSKTSPATVTAKSLIEPLEPTTAAEQTYKKSRKEEGKGSNPKTPPVALSNATANTAATISTSISLPAPVANLSFFGESGNFAVADDSLNSIFAASKRIVNSPATANPIKTLRIVKEHDAKLKRKNEKKLSVSSSTIQSVSKNATAEEKNDGVNDEDDADDGQNIDANIEVESEDNDQDEVASPHTKKAKIVSDLDDDVEKNKRSVFIGNLPINTASSKPASKKLLTLFKKHGTVESIRFRSIAFANTMPRKVSFIAKEFHSDRDSLNAYIVFKDEESVDKALDLNGKIFQGKHLRVDKAVGDATRDLKKSVFLGNLAFDVSDESIWNAFGECGEVKNVRVIRDRKTNVGKGFGYVQFSDRAIVPIAVKMMSGKEIEGRPVRVTKCSTKSEAPNKLPWQKNTSPTAMAIAAEKKKSAISGASRRVGEKSKRK</sequence>
<feature type="region of interest" description="Disordered" evidence="8">
    <location>
        <begin position="145"/>
        <end position="185"/>
    </location>
</feature>
<dbReference type="EMBL" id="JADGJH010002116">
    <property type="protein sequence ID" value="KAJ3103254.1"/>
    <property type="molecule type" value="Genomic_DNA"/>
</dbReference>
<dbReference type="SMART" id="SM00360">
    <property type="entry name" value="RRM"/>
    <property type="match status" value="2"/>
</dbReference>
<feature type="compositionally biased region" description="Acidic residues" evidence="8">
    <location>
        <begin position="175"/>
        <end position="185"/>
    </location>
</feature>
<keyword evidence="11" id="KW-1185">Reference proteome</keyword>
<dbReference type="GO" id="GO:0005730">
    <property type="term" value="C:nucleolus"/>
    <property type="evidence" value="ECO:0007669"/>
    <property type="project" value="UniProtKB-SubCell"/>
</dbReference>
<dbReference type="CDD" id="cd12394">
    <property type="entry name" value="RRM1_RBM34"/>
    <property type="match status" value="1"/>
</dbReference>
<evidence type="ECO:0000256" key="2">
    <source>
        <dbReference type="ARBA" id="ARBA00004604"/>
    </source>
</evidence>
<keyword evidence="5 7" id="KW-0694">RNA-binding</keyword>
<evidence type="ECO:0000256" key="3">
    <source>
        <dbReference type="ARBA" id="ARBA00007077"/>
    </source>
</evidence>
<dbReference type="Gene3D" id="3.30.70.330">
    <property type="match status" value="2"/>
</dbReference>
<evidence type="ECO:0000313" key="11">
    <source>
        <dbReference type="Proteomes" id="UP001211907"/>
    </source>
</evidence>
<feature type="compositionally biased region" description="Low complexity" evidence="8">
    <location>
        <begin position="153"/>
        <end position="163"/>
    </location>
</feature>
<dbReference type="PROSITE" id="PS50102">
    <property type="entry name" value="RRM"/>
    <property type="match status" value="2"/>
</dbReference>